<feature type="compositionally biased region" description="Basic residues" evidence="1">
    <location>
        <begin position="1"/>
        <end position="11"/>
    </location>
</feature>
<dbReference type="AlphaFoldDB" id="A0A2P2QMR1"/>
<evidence type="ECO:0000313" key="2">
    <source>
        <dbReference type="EMBL" id="MBX68286.1"/>
    </source>
</evidence>
<reference evidence="2" key="1">
    <citation type="submission" date="2018-02" db="EMBL/GenBank/DDBJ databases">
        <title>Rhizophora mucronata_Transcriptome.</title>
        <authorList>
            <person name="Meera S.P."/>
            <person name="Sreeshan A."/>
            <person name="Augustine A."/>
        </authorList>
    </citation>
    <scope>NUCLEOTIDE SEQUENCE</scope>
    <source>
        <tissue evidence="2">Leaf</tissue>
    </source>
</reference>
<feature type="compositionally biased region" description="Basic residues" evidence="1">
    <location>
        <begin position="18"/>
        <end position="33"/>
    </location>
</feature>
<name>A0A2P2QMR1_RHIMU</name>
<feature type="compositionally biased region" description="Polar residues" evidence="1">
    <location>
        <begin position="37"/>
        <end position="49"/>
    </location>
</feature>
<protein>
    <submittedName>
        <fullName evidence="2">Uncharacterized protein MANES_06G152800</fullName>
    </submittedName>
</protein>
<sequence length="66" mass="7932">MMKTMSPRRKQRETLRMLMRRKKQNPRRRKLRKFPMNGNSSTSRSQSGCASLRRLPRRSMPLSIRA</sequence>
<dbReference type="EMBL" id="GGEC01087802">
    <property type="protein sequence ID" value="MBX68286.1"/>
    <property type="molecule type" value="Transcribed_RNA"/>
</dbReference>
<proteinExistence type="predicted"/>
<evidence type="ECO:0000256" key="1">
    <source>
        <dbReference type="SAM" id="MobiDB-lite"/>
    </source>
</evidence>
<organism evidence="2">
    <name type="scientific">Rhizophora mucronata</name>
    <name type="common">Asiatic mangrove</name>
    <dbReference type="NCBI Taxonomy" id="61149"/>
    <lineage>
        <taxon>Eukaryota</taxon>
        <taxon>Viridiplantae</taxon>
        <taxon>Streptophyta</taxon>
        <taxon>Embryophyta</taxon>
        <taxon>Tracheophyta</taxon>
        <taxon>Spermatophyta</taxon>
        <taxon>Magnoliopsida</taxon>
        <taxon>eudicotyledons</taxon>
        <taxon>Gunneridae</taxon>
        <taxon>Pentapetalae</taxon>
        <taxon>rosids</taxon>
        <taxon>fabids</taxon>
        <taxon>Malpighiales</taxon>
        <taxon>Rhizophoraceae</taxon>
        <taxon>Rhizophora</taxon>
    </lineage>
</organism>
<feature type="region of interest" description="Disordered" evidence="1">
    <location>
        <begin position="1"/>
        <end position="66"/>
    </location>
</feature>
<accession>A0A2P2QMR1</accession>